<dbReference type="RefSeq" id="WP_394468751.1">
    <property type="nucleotide sequence ID" value="NZ_JBIGHY010000001.1"/>
</dbReference>
<evidence type="ECO:0000256" key="1">
    <source>
        <dbReference type="SAM" id="Phobius"/>
    </source>
</evidence>
<keyword evidence="3" id="KW-1185">Reference proteome</keyword>
<dbReference type="Proteomes" id="UP001606300">
    <property type="component" value="Unassembled WGS sequence"/>
</dbReference>
<evidence type="ECO:0000313" key="3">
    <source>
        <dbReference type="Proteomes" id="UP001606300"/>
    </source>
</evidence>
<sequence>MSSNEHECIRLNSFVNKQGPLFWKRPTGSRAAALPARLFLDCGEQTPVSRPIAEHKLSMPVLVPLLALIAVMLAFLAFIRWDRKRPANAISREQMAKGFAPRDIAKWPAFLGIALGGLCFGLSEFMHPSAPPFVGKGATLNALAYNALGERGPALLWLIASAAFAVAAYVSYRSSARAVGKKHP</sequence>
<comment type="caution">
    <text evidence="2">The sequence shown here is derived from an EMBL/GenBank/DDBJ whole genome shotgun (WGS) entry which is preliminary data.</text>
</comment>
<protein>
    <submittedName>
        <fullName evidence="2">Uncharacterized protein</fullName>
    </submittedName>
</protein>
<organism evidence="2 3">
    <name type="scientific">Pelomonas dachongensis</name>
    <dbReference type="NCBI Taxonomy" id="3299029"/>
    <lineage>
        <taxon>Bacteria</taxon>
        <taxon>Pseudomonadati</taxon>
        <taxon>Pseudomonadota</taxon>
        <taxon>Betaproteobacteria</taxon>
        <taxon>Burkholderiales</taxon>
        <taxon>Sphaerotilaceae</taxon>
        <taxon>Roseateles</taxon>
    </lineage>
</organism>
<reference evidence="2 3" key="1">
    <citation type="submission" date="2024-09" db="EMBL/GenBank/DDBJ databases">
        <title>Novel species of the genus Pelomonas and Roseateles isolated from streams.</title>
        <authorList>
            <person name="Lu H."/>
        </authorList>
    </citation>
    <scope>NUCLEOTIDE SEQUENCE [LARGE SCALE GENOMIC DNA]</scope>
    <source>
        <strain evidence="2 3">DC23W</strain>
    </source>
</reference>
<feature type="transmembrane region" description="Helical" evidence="1">
    <location>
        <begin position="104"/>
        <end position="123"/>
    </location>
</feature>
<proteinExistence type="predicted"/>
<keyword evidence="1" id="KW-1133">Transmembrane helix</keyword>
<feature type="transmembrane region" description="Helical" evidence="1">
    <location>
        <begin position="154"/>
        <end position="172"/>
    </location>
</feature>
<gene>
    <name evidence="2" type="ORF">ACG02S_01940</name>
</gene>
<accession>A0ABW7EKU5</accession>
<name>A0ABW7EKU5_9BURK</name>
<keyword evidence="1" id="KW-0812">Transmembrane</keyword>
<evidence type="ECO:0000313" key="2">
    <source>
        <dbReference type="EMBL" id="MFG6412651.1"/>
    </source>
</evidence>
<dbReference type="EMBL" id="JBIGHY010000001">
    <property type="protein sequence ID" value="MFG6412651.1"/>
    <property type="molecule type" value="Genomic_DNA"/>
</dbReference>
<keyword evidence="1" id="KW-0472">Membrane</keyword>
<feature type="transmembrane region" description="Helical" evidence="1">
    <location>
        <begin position="61"/>
        <end position="83"/>
    </location>
</feature>